<feature type="transmembrane region" description="Helical" evidence="2">
    <location>
        <begin position="264"/>
        <end position="281"/>
    </location>
</feature>
<feature type="region of interest" description="Disordered" evidence="1">
    <location>
        <begin position="1"/>
        <end position="39"/>
    </location>
</feature>
<dbReference type="GO" id="GO:0008233">
    <property type="term" value="F:peptidase activity"/>
    <property type="evidence" value="ECO:0007669"/>
    <property type="project" value="InterPro"/>
</dbReference>
<dbReference type="Proteomes" id="UP000240542">
    <property type="component" value="Unassembled WGS sequence"/>
</dbReference>
<keyword evidence="4" id="KW-1185">Reference proteome</keyword>
<reference evidence="3 4" key="1">
    <citation type="submission" date="2018-03" db="EMBL/GenBank/DDBJ databases">
        <title>Genomic Encyclopedia of Archaeal and Bacterial Type Strains, Phase II (KMG-II): from individual species to whole genera.</title>
        <authorList>
            <person name="Goeker M."/>
        </authorList>
    </citation>
    <scope>NUCLEOTIDE SEQUENCE [LARGE SCALE GENOMIC DNA]</scope>
    <source>
        <strain evidence="3 4">DSM 45312</strain>
    </source>
</reference>
<dbReference type="PANTHER" id="PTHR36844">
    <property type="entry name" value="PROTEASE PRSW"/>
    <property type="match status" value="1"/>
</dbReference>
<evidence type="ECO:0000313" key="4">
    <source>
        <dbReference type="Proteomes" id="UP000240542"/>
    </source>
</evidence>
<dbReference type="RefSeq" id="WP_106582534.1">
    <property type="nucleotide sequence ID" value="NZ_PYGA01000005.1"/>
</dbReference>
<feature type="transmembrane region" description="Helical" evidence="2">
    <location>
        <begin position="112"/>
        <end position="131"/>
    </location>
</feature>
<organism evidence="3 4">
    <name type="scientific">Murinocardiopsis flavida</name>
    <dbReference type="NCBI Taxonomy" id="645275"/>
    <lineage>
        <taxon>Bacteria</taxon>
        <taxon>Bacillati</taxon>
        <taxon>Actinomycetota</taxon>
        <taxon>Actinomycetes</taxon>
        <taxon>Streptosporangiales</taxon>
        <taxon>Nocardiopsidaceae</taxon>
        <taxon>Murinocardiopsis</taxon>
    </lineage>
</organism>
<comment type="caution">
    <text evidence="3">The sequence shown here is derived from an EMBL/GenBank/DDBJ whole genome shotgun (WGS) entry which is preliminary data.</text>
</comment>
<evidence type="ECO:0000256" key="1">
    <source>
        <dbReference type="SAM" id="MobiDB-lite"/>
    </source>
</evidence>
<dbReference type="InterPro" id="IPR026898">
    <property type="entry name" value="PrsW"/>
</dbReference>
<feature type="transmembrane region" description="Helical" evidence="2">
    <location>
        <begin position="53"/>
        <end position="70"/>
    </location>
</feature>
<evidence type="ECO:0000256" key="2">
    <source>
        <dbReference type="SAM" id="Phobius"/>
    </source>
</evidence>
<dbReference type="PANTHER" id="PTHR36844:SF1">
    <property type="entry name" value="PROTEASE PRSW"/>
    <property type="match status" value="1"/>
</dbReference>
<keyword evidence="2" id="KW-1133">Transmembrane helix</keyword>
<gene>
    <name evidence="3" type="ORF">CLV63_105123</name>
</gene>
<dbReference type="AlphaFoldDB" id="A0A2P8DML4"/>
<dbReference type="EMBL" id="PYGA01000005">
    <property type="protein sequence ID" value="PSK98449.1"/>
    <property type="molecule type" value="Genomic_DNA"/>
</dbReference>
<feature type="compositionally biased region" description="Pro residues" evidence="1">
    <location>
        <begin position="9"/>
        <end position="19"/>
    </location>
</feature>
<dbReference type="Pfam" id="PF13367">
    <property type="entry name" value="PrsW-protease"/>
    <property type="match status" value="1"/>
</dbReference>
<proteinExistence type="predicted"/>
<sequence length="380" mass="39470">MSHARPYPGTAPPAQPTVPPQRASGPWESGPQRGAGASPRHARAALPALTARLAYIVLCAAGLVILLRQYGPAARVFPVEAVTAFVLLAAALAIGAWALCRIRPVRPPSAGSAAAAVAWGVTAPVGLAMVANQALIGMWSKGAGLAFAADWAPALSAPLNEEVLKLAGVVLIAVAAPWAVRGPVDGFILGALVGLGFQMVENATYALNLVMQQGATDGLQSTLLSVVLRVGLTGLGTHWAMSAVAGTAVGILAAERWRPGRRRAAGAAVLVLVAVALHWFFDAPLLGGSVAGTLVKVAAGFCTAMVVYFAVRHGYRRRVRRALADAGEALDLHRSDALALARRSGRRKALLRVPLPDRPAAESRQRELLATAERRADAEE</sequence>
<feature type="region of interest" description="Disordered" evidence="1">
    <location>
        <begin position="354"/>
        <end position="380"/>
    </location>
</feature>
<feature type="transmembrane region" description="Helical" evidence="2">
    <location>
        <begin position="227"/>
        <end position="252"/>
    </location>
</feature>
<evidence type="ECO:0000313" key="3">
    <source>
        <dbReference type="EMBL" id="PSK98449.1"/>
    </source>
</evidence>
<feature type="transmembrane region" description="Helical" evidence="2">
    <location>
        <begin position="293"/>
        <end position="311"/>
    </location>
</feature>
<keyword evidence="2" id="KW-0472">Membrane</keyword>
<keyword evidence="2" id="KW-0812">Transmembrane</keyword>
<protein>
    <submittedName>
        <fullName evidence="3">RsiW-degrading membrane proteinase PrsW (M82 family)</fullName>
    </submittedName>
</protein>
<name>A0A2P8DML4_9ACTN</name>
<accession>A0A2P8DML4</accession>
<feature type="transmembrane region" description="Helical" evidence="2">
    <location>
        <begin position="82"/>
        <end position="100"/>
    </location>
</feature>
<feature type="compositionally biased region" description="Basic and acidic residues" evidence="1">
    <location>
        <begin position="359"/>
        <end position="380"/>
    </location>
</feature>